<evidence type="ECO:0000256" key="9">
    <source>
        <dbReference type="ARBA" id="ARBA00022842"/>
    </source>
</evidence>
<dbReference type="RefSeq" id="WP_167660840.1">
    <property type="nucleotide sequence ID" value="NZ_BMCQ01000001.1"/>
</dbReference>
<dbReference type="EC" id="2.5.1.15" evidence="5"/>
<dbReference type="GO" id="GO:0046654">
    <property type="term" value="P:tetrahydrofolate biosynthetic process"/>
    <property type="evidence" value="ECO:0007669"/>
    <property type="project" value="TreeGrafter"/>
</dbReference>
<dbReference type="Proteomes" id="UP000783934">
    <property type="component" value="Unassembled WGS sequence"/>
</dbReference>
<dbReference type="GO" id="GO:0046656">
    <property type="term" value="P:folic acid biosynthetic process"/>
    <property type="evidence" value="ECO:0007669"/>
    <property type="project" value="UniProtKB-KW"/>
</dbReference>
<reference evidence="14 16" key="1">
    <citation type="submission" date="2020-03" db="EMBL/GenBank/DDBJ databases">
        <title>Genomic Encyclopedia of Type Strains, Phase IV (KMG-IV): sequencing the most valuable type-strain genomes for metagenomic binning, comparative biology and taxonomic classification.</title>
        <authorList>
            <person name="Goeker M."/>
        </authorList>
    </citation>
    <scope>NUCLEOTIDE SEQUENCE [LARGE SCALE GENOMIC DNA]</scope>
    <source>
        <strain evidence="14 16">DSM 26613</strain>
    </source>
</reference>
<comment type="similarity">
    <text evidence="4">Belongs to the DHPS family.</text>
</comment>
<dbReference type="PANTHER" id="PTHR20941:SF1">
    <property type="entry name" value="FOLIC ACID SYNTHESIS PROTEIN FOL1"/>
    <property type="match status" value="1"/>
</dbReference>
<dbReference type="FunFam" id="3.20.20.20:FF:000006">
    <property type="entry name" value="Dihydropteroate synthase"/>
    <property type="match status" value="1"/>
</dbReference>
<keyword evidence="16" id="KW-1185">Reference proteome</keyword>
<keyword evidence="10" id="KW-0289">Folate biosynthesis</keyword>
<evidence type="ECO:0000256" key="1">
    <source>
        <dbReference type="ARBA" id="ARBA00000012"/>
    </source>
</evidence>
<dbReference type="AlphaFoldDB" id="A0A9D2VGI3"/>
<organism evidence="13 15">
    <name type="scientific">Paenalcaligenes hominis</name>
    <dbReference type="NCBI Taxonomy" id="643674"/>
    <lineage>
        <taxon>Bacteria</taxon>
        <taxon>Pseudomonadati</taxon>
        <taxon>Pseudomonadota</taxon>
        <taxon>Betaproteobacteria</taxon>
        <taxon>Burkholderiales</taxon>
        <taxon>Alcaligenaceae</taxon>
        <taxon>Paenalcaligenes</taxon>
    </lineage>
</organism>
<dbReference type="Gene3D" id="3.20.20.20">
    <property type="entry name" value="Dihydropteroate synthase-like"/>
    <property type="match status" value="1"/>
</dbReference>
<evidence type="ECO:0000313" key="14">
    <source>
        <dbReference type="EMBL" id="NJB64659.1"/>
    </source>
</evidence>
<evidence type="ECO:0000256" key="5">
    <source>
        <dbReference type="ARBA" id="ARBA00012458"/>
    </source>
</evidence>
<gene>
    <name evidence="13" type="primary">folP</name>
    <name evidence="14" type="ORF">GGR41_000888</name>
    <name evidence="13" type="ORF">K8U84_08500</name>
</gene>
<evidence type="ECO:0000259" key="12">
    <source>
        <dbReference type="PROSITE" id="PS50972"/>
    </source>
</evidence>
<evidence type="ECO:0000313" key="15">
    <source>
        <dbReference type="Proteomes" id="UP000700248"/>
    </source>
</evidence>
<dbReference type="Pfam" id="PF00809">
    <property type="entry name" value="Pterin_bind"/>
    <property type="match status" value="1"/>
</dbReference>
<dbReference type="PANTHER" id="PTHR20941">
    <property type="entry name" value="FOLATE SYNTHESIS PROTEINS"/>
    <property type="match status" value="1"/>
</dbReference>
<dbReference type="CDD" id="cd00739">
    <property type="entry name" value="DHPS"/>
    <property type="match status" value="1"/>
</dbReference>
<dbReference type="InterPro" id="IPR011005">
    <property type="entry name" value="Dihydropteroate_synth-like_sf"/>
</dbReference>
<evidence type="ECO:0000256" key="3">
    <source>
        <dbReference type="ARBA" id="ARBA00004763"/>
    </source>
</evidence>
<dbReference type="InterPro" id="IPR006390">
    <property type="entry name" value="DHP_synth_dom"/>
</dbReference>
<evidence type="ECO:0000313" key="13">
    <source>
        <dbReference type="EMBL" id="HJH24578.1"/>
    </source>
</evidence>
<comment type="pathway">
    <text evidence="3">Cofactor biosynthesis; tetrahydrofolate biosynthesis; 7,8-dihydrofolate from 2-amino-4-hydroxy-6-hydroxymethyl-7,8-dihydropteridine diphosphate and 4-aminobenzoate: step 1/2.</text>
</comment>
<evidence type="ECO:0000256" key="4">
    <source>
        <dbReference type="ARBA" id="ARBA00009503"/>
    </source>
</evidence>
<keyword evidence="9" id="KW-0460">Magnesium</keyword>
<accession>A0A9D2VGI3</accession>
<dbReference type="InterPro" id="IPR045031">
    <property type="entry name" value="DHP_synth-like"/>
</dbReference>
<comment type="catalytic activity">
    <reaction evidence="1">
        <text>(7,8-dihydropterin-6-yl)methyl diphosphate + 4-aminobenzoate = 7,8-dihydropteroate + diphosphate</text>
        <dbReference type="Rhea" id="RHEA:19949"/>
        <dbReference type="ChEBI" id="CHEBI:17836"/>
        <dbReference type="ChEBI" id="CHEBI:17839"/>
        <dbReference type="ChEBI" id="CHEBI:33019"/>
        <dbReference type="ChEBI" id="CHEBI:72950"/>
        <dbReference type="EC" id="2.5.1.15"/>
    </reaction>
</comment>
<evidence type="ECO:0000256" key="11">
    <source>
        <dbReference type="ARBA" id="ARBA00030193"/>
    </source>
</evidence>
<dbReference type="PROSITE" id="PS50972">
    <property type="entry name" value="PTERIN_BINDING"/>
    <property type="match status" value="1"/>
</dbReference>
<reference evidence="13" key="2">
    <citation type="journal article" date="2021" name="PeerJ">
        <title>Extensive microbial diversity within the chicken gut microbiome revealed by metagenomics and culture.</title>
        <authorList>
            <person name="Gilroy R."/>
            <person name="Ravi A."/>
            <person name="Getino M."/>
            <person name="Pursley I."/>
            <person name="Horton D.L."/>
            <person name="Alikhan N.F."/>
            <person name="Baker D."/>
            <person name="Gharbi K."/>
            <person name="Hall N."/>
            <person name="Watson M."/>
            <person name="Adriaenssens E.M."/>
            <person name="Foster-Nyarko E."/>
            <person name="Jarju S."/>
            <person name="Secka A."/>
            <person name="Antonio M."/>
            <person name="Oren A."/>
            <person name="Chaudhuri R.R."/>
            <person name="La Ragione R."/>
            <person name="Hildebrand F."/>
            <person name="Pallen M.J."/>
        </authorList>
    </citation>
    <scope>NUCLEOTIDE SEQUENCE</scope>
    <source>
        <strain evidence="13">CHK175-13533</strain>
    </source>
</reference>
<dbReference type="GO" id="GO:0004156">
    <property type="term" value="F:dihydropteroate synthase activity"/>
    <property type="evidence" value="ECO:0007669"/>
    <property type="project" value="UniProtKB-EC"/>
</dbReference>
<dbReference type="EMBL" id="DYTQ01000097">
    <property type="protein sequence ID" value="HJH24578.1"/>
    <property type="molecule type" value="Genomic_DNA"/>
</dbReference>
<comment type="cofactor">
    <cofactor evidence="2">
        <name>Mg(2+)</name>
        <dbReference type="ChEBI" id="CHEBI:18420"/>
    </cofactor>
</comment>
<feature type="domain" description="Pterin-binding" evidence="12">
    <location>
        <begin position="17"/>
        <end position="268"/>
    </location>
</feature>
<dbReference type="GO" id="GO:0005829">
    <property type="term" value="C:cytosol"/>
    <property type="evidence" value="ECO:0007669"/>
    <property type="project" value="TreeGrafter"/>
</dbReference>
<dbReference type="NCBIfam" id="TIGR01496">
    <property type="entry name" value="DHPS"/>
    <property type="match status" value="1"/>
</dbReference>
<name>A0A9D2VGI3_9BURK</name>
<evidence type="ECO:0000313" key="16">
    <source>
        <dbReference type="Proteomes" id="UP000783934"/>
    </source>
</evidence>
<dbReference type="GO" id="GO:0046872">
    <property type="term" value="F:metal ion binding"/>
    <property type="evidence" value="ECO:0007669"/>
    <property type="project" value="UniProtKB-KW"/>
</dbReference>
<dbReference type="Proteomes" id="UP000700248">
    <property type="component" value="Unassembled WGS sequence"/>
</dbReference>
<evidence type="ECO:0000256" key="10">
    <source>
        <dbReference type="ARBA" id="ARBA00022909"/>
    </source>
</evidence>
<protein>
    <recommendedName>
        <fullName evidence="6">Dihydropteroate synthase</fullName>
        <ecNumber evidence="5">2.5.1.15</ecNumber>
    </recommendedName>
    <alternativeName>
        <fullName evidence="11">Dihydropteroate pyrophosphorylase</fullName>
    </alternativeName>
</protein>
<keyword evidence="7 13" id="KW-0808">Transferase</keyword>
<evidence type="ECO:0000256" key="2">
    <source>
        <dbReference type="ARBA" id="ARBA00001946"/>
    </source>
</evidence>
<proteinExistence type="inferred from homology"/>
<dbReference type="PROSITE" id="PS00793">
    <property type="entry name" value="DHPS_2"/>
    <property type="match status" value="1"/>
</dbReference>
<dbReference type="EMBL" id="JAATIZ010000002">
    <property type="protein sequence ID" value="NJB64659.1"/>
    <property type="molecule type" value="Genomic_DNA"/>
</dbReference>
<sequence length="280" mass="30587">MKKTWRCGRFEFGFERPLLMGIVNITPDSFSDGNQYLQTETAIAHAKQLIADGADILDLGAESTRPGALPVALDEELRRLLPVIEALHELNVPLSIDTFKPEVMRAVLRAGADMINDIAGFQNPASIAAVADSDCGLCVMHMQGEPRTMQANPHYHDVKAEVRHFLQQRVQALLAAGVQPERIMLDPGLGFGKTAAHNYTLLRDLEQIQLDSYPWLIGLSRKSMIGHVVNKEPQQRVAGSIAGMLAAVARGAAVVRVHDVAESADALKVWQAVEQGITNE</sequence>
<keyword evidence="8" id="KW-0479">Metal-binding</keyword>
<evidence type="ECO:0000256" key="6">
    <source>
        <dbReference type="ARBA" id="ARBA00016919"/>
    </source>
</evidence>
<evidence type="ECO:0000256" key="7">
    <source>
        <dbReference type="ARBA" id="ARBA00022679"/>
    </source>
</evidence>
<dbReference type="InterPro" id="IPR000489">
    <property type="entry name" value="Pterin-binding_dom"/>
</dbReference>
<reference evidence="13" key="3">
    <citation type="submission" date="2021-09" db="EMBL/GenBank/DDBJ databases">
        <authorList>
            <person name="Gilroy R."/>
        </authorList>
    </citation>
    <scope>NUCLEOTIDE SEQUENCE</scope>
    <source>
        <strain evidence="13">CHK175-13533</strain>
    </source>
</reference>
<comment type="caution">
    <text evidence="13">The sequence shown here is derived from an EMBL/GenBank/DDBJ whole genome shotgun (WGS) entry which is preliminary data.</text>
</comment>
<dbReference type="SUPFAM" id="SSF51717">
    <property type="entry name" value="Dihydropteroate synthetase-like"/>
    <property type="match status" value="1"/>
</dbReference>
<evidence type="ECO:0000256" key="8">
    <source>
        <dbReference type="ARBA" id="ARBA00022723"/>
    </source>
</evidence>